<protein>
    <submittedName>
        <fullName evidence="2">Lantibiotic ABC transporter permease</fullName>
    </submittedName>
</protein>
<accession>A0A7W3TRK6</accession>
<organism evidence="2 3">
    <name type="scientific">Limosilactobacillus albertensis</name>
    <dbReference type="NCBI Taxonomy" id="2759752"/>
    <lineage>
        <taxon>Bacteria</taxon>
        <taxon>Bacillati</taxon>
        <taxon>Bacillota</taxon>
        <taxon>Bacilli</taxon>
        <taxon>Lactobacillales</taxon>
        <taxon>Lactobacillaceae</taxon>
        <taxon>Limosilactobacillus</taxon>
    </lineage>
</organism>
<keyword evidence="3" id="KW-1185">Reference proteome</keyword>
<dbReference type="RefSeq" id="WP_182598075.1">
    <property type="nucleotide sequence ID" value="NZ_JACIVC010000054.1"/>
</dbReference>
<comment type="caution">
    <text evidence="2">The sequence shown here is derived from an EMBL/GenBank/DDBJ whole genome shotgun (WGS) entry which is preliminary data.</text>
</comment>
<evidence type="ECO:0000313" key="2">
    <source>
        <dbReference type="EMBL" id="MBB1069468.1"/>
    </source>
</evidence>
<reference evidence="2 3" key="1">
    <citation type="submission" date="2020-07" db="EMBL/GenBank/DDBJ databases">
        <title>Description of Limosilactobacillus balticus sp. nov., Limosilactobacillus agrestis sp. nov., Limosilactobacillus albertensis sp. nov., Limosilactobacillus rudii sp. nov., Limosilactobacillus fastidiosus sp. nov., five novel Limosilactobacillus species isolated from the vertebrate gastrointestinal tract, and proposal of 6 subspecies of Limosilactobacillus reuteri adapted to the gastrointestinal tract of specific vertebrate hosts.</title>
        <authorList>
            <person name="Li F."/>
            <person name="Cheng C."/>
            <person name="Zheng J."/>
            <person name="Quevedo R.M."/>
            <person name="Li J."/>
            <person name="Roos S."/>
            <person name="Gaenzle M.G."/>
            <person name="Walter J."/>
        </authorList>
    </citation>
    <scope>NUCLEOTIDE SEQUENCE [LARGE SCALE GENOMIC DNA]</scope>
    <source>
        <strain evidence="2 3">RRLNB_1_1</strain>
    </source>
</reference>
<evidence type="ECO:0000256" key="1">
    <source>
        <dbReference type="SAM" id="Phobius"/>
    </source>
</evidence>
<gene>
    <name evidence="2" type="ORF">H5S40_04775</name>
</gene>
<feature type="transmembrane region" description="Helical" evidence="1">
    <location>
        <begin position="17"/>
        <end position="40"/>
    </location>
</feature>
<keyword evidence="1" id="KW-0812">Transmembrane</keyword>
<feature type="transmembrane region" description="Helical" evidence="1">
    <location>
        <begin position="212"/>
        <end position="232"/>
    </location>
</feature>
<feature type="transmembrane region" description="Helical" evidence="1">
    <location>
        <begin position="89"/>
        <end position="116"/>
    </location>
</feature>
<name>A0A7W3TRK6_9LACO</name>
<proteinExistence type="predicted"/>
<feature type="transmembrane region" description="Helical" evidence="1">
    <location>
        <begin position="46"/>
        <end position="68"/>
    </location>
</feature>
<dbReference type="AlphaFoldDB" id="A0A7W3TRK6"/>
<sequence>MSITTIQLKQVLRNRRFILFTILLPGIWYLFMIKVIAPAVPHNGKYQIGLLLLALLMGIIGNSIVTFSKRISSGKQFYLLQSHISHYSIWRYMLTQLVSQLIVNFLITAIIILLGVGLHSVTFTAINLLSILLINVLGIYLSVIGFTIGIIFDAPTVDAGGTPIMFILMFFIIPWNSFYITNGFAKFFTVIQKLFPCYYIYANINHFTVNNLIMFSVTFIITILPFIILIYYKLKK</sequence>
<dbReference type="EMBL" id="JACIVC010000054">
    <property type="protein sequence ID" value="MBB1069468.1"/>
    <property type="molecule type" value="Genomic_DNA"/>
</dbReference>
<keyword evidence="1" id="KW-1133">Transmembrane helix</keyword>
<keyword evidence="1" id="KW-0472">Membrane</keyword>
<feature type="transmembrane region" description="Helical" evidence="1">
    <location>
        <begin position="128"/>
        <end position="152"/>
    </location>
</feature>
<evidence type="ECO:0000313" key="3">
    <source>
        <dbReference type="Proteomes" id="UP000518316"/>
    </source>
</evidence>
<dbReference type="Proteomes" id="UP000518316">
    <property type="component" value="Unassembled WGS sequence"/>
</dbReference>
<feature type="transmembrane region" description="Helical" evidence="1">
    <location>
        <begin position="164"/>
        <end position="185"/>
    </location>
</feature>